<dbReference type="GO" id="GO:0005737">
    <property type="term" value="C:cytoplasm"/>
    <property type="evidence" value="ECO:0000318"/>
    <property type="project" value="GO_Central"/>
</dbReference>
<evidence type="ECO:0000259" key="11">
    <source>
        <dbReference type="PROSITE" id="PS50011"/>
    </source>
</evidence>
<evidence type="ECO:0000256" key="3">
    <source>
        <dbReference type="ARBA" id="ARBA00022679"/>
    </source>
</evidence>
<sequence>MHWWSSKPSSSSSSIDSSSNAAPSSSSGSKSKRIFRDISIFKSRRDCKGPRLTRQRKLRHLSDRELGPRAFRPPSSSKPVSQIQSSHDHVATCRLPLPAEAENNEIKVSENCGVGVSVDWAEFSSGEGVDNEVWLVPNGETPSSPKYGKLAFPTAPKSTLHVEPPPVGFTLGRGRHILQAPSPIHTVKQQFASNVVANSAPASTFSSPVLSPRRLSSGDFHSSLHVGSPGHQAWLSPDVQFTRKNMVSSHFLQFSPEKVSVSPDPSPLHSPRVINSGLKSKVHSGASSPMHPKISGENSGSRHDSGCIVPHPLPLPPGAVPSMSPFVHQTAPETPSLLSQWQKGKLIGSGTFGNVYDGFNISQTGAMCAMKEVCIIPDDSKSAESIKQLEQEIKLLSQLKHPNIVQYYGSEIVGDKFYIYLEYVAGGSITKIIRERGALSEPVVRRYTHHILSGLKYLHSTSTVHRDIKGPNLLVDTSGVVKLADFGVAKHLDGQSALQSVRGTPYWMAPEVIMPKGQGYDFAVDIWSLGCTIIEMFTGKPPWSQYDGVQAMFKVCNKSPLIPDSLSEDGKSFLNLCFTRNPAERPPAKDLLEHRFVASSLQHDISNSIQAFSNMRLQDATQSPRERTSYLNDLANKVSGTEITKGRPPRQCITPLLSNFLI</sequence>
<dbReference type="Gene3D" id="1.10.510.10">
    <property type="entry name" value="Transferase(Phosphotransferase) domain 1"/>
    <property type="match status" value="1"/>
</dbReference>
<dbReference type="GO" id="GO:0005886">
    <property type="term" value="C:plasma membrane"/>
    <property type="evidence" value="ECO:0007669"/>
    <property type="project" value="EnsemblPlants"/>
</dbReference>
<dbReference type="Proteomes" id="UP000017836">
    <property type="component" value="Unassembled WGS sequence"/>
</dbReference>
<feature type="binding site" evidence="9">
    <location>
        <position position="371"/>
    </location>
    <ligand>
        <name>ATP</name>
        <dbReference type="ChEBI" id="CHEBI:30616"/>
    </ligand>
</feature>
<proteinExistence type="inferred from homology"/>
<evidence type="ECO:0000313" key="13">
    <source>
        <dbReference type="Proteomes" id="UP000017836"/>
    </source>
</evidence>
<comment type="catalytic activity">
    <reaction evidence="7">
        <text>L-threonyl-[protein] + ATP = O-phospho-L-threonyl-[protein] + ADP + H(+)</text>
        <dbReference type="Rhea" id="RHEA:46608"/>
        <dbReference type="Rhea" id="RHEA-COMP:11060"/>
        <dbReference type="Rhea" id="RHEA-COMP:11605"/>
        <dbReference type="ChEBI" id="CHEBI:15378"/>
        <dbReference type="ChEBI" id="CHEBI:30013"/>
        <dbReference type="ChEBI" id="CHEBI:30616"/>
        <dbReference type="ChEBI" id="CHEBI:61977"/>
        <dbReference type="ChEBI" id="CHEBI:456216"/>
        <dbReference type="EC" id="2.7.11.25"/>
    </reaction>
</comment>
<accession>W1PPZ7</accession>
<reference evidence="13" key="1">
    <citation type="journal article" date="2013" name="Science">
        <title>The Amborella genome and the evolution of flowering plants.</title>
        <authorList>
            <consortium name="Amborella Genome Project"/>
        </authorList>
    </citation>
    <scope>NUCLEOTIDE SEQUENCE [LARGE SCALE GENOMIC DNA]</scope>
</reference>
<feature type="region of interest" description="Disordered" evidence="10">
    <location>
        <begin position="1"/>
        <end position="31"/>
    </location>
</feature>
<dbReference type="InterPro" id="IPR000719">
    <property type="entry name" value="Prot_kinase_dom"/>
</dbReference>
<dbReference type="SMART" id="SM00220">
    <property type="entry name" value="S_TKc"/>
    <property type="match status" value="1"/>
</dbReference>
<feature type="region of interest" description="Disordered" evidence="10">
    <location>
        <begin position="279"/>
        <end position="304"/>
    </location>
</feature>
<keyword evidence="5" id="KW-0418">Kinase</keyword>
<dbReference type="PANTHER" id="PTHR48016:SF5">
    <property type="entry name" value="MITOGEN-ACTIVATED PROTEIN KINASE KINASE KINASE 5"/>
    <property type="match status" value="1"/>
</dbReference>
<dbReference type="FunFam" id="1.10.510.10:FF:001239">
    <property type="entry name" value="Predicted protein"/>
    <property type="match status" value="1"/>
</dbReference>
<keyword evidence="4 9" id="KW-0547">Nucleotide-binding</keyword>
<dbReference type="EC" id="2.7.11.25" evidence="2"/>
<dbReference type="GO" id="GO:0005829">
    <property type="term" value="C:cytosol"/>
    <property type="evidence" value="ECO:0007669"/>
    <property type="project" value="EnsemblPlants"/>
</dbReference>
<evidence type="ECO:0000256" key="2">
    <source>
        <dbReference type="ARBA" id="ARBA00012406"/>
    </source>
</evidence>
<comment type="similarity">
    <text evidence="1">Belongs to the protein kinase superfamily. STE Ser/Thr protein kinase family. MAP kinase kinase kinase subfamily.</text>
</comment>
<dbReference type="InterPro" id="IPR011009">
    <property type="entry name" value="Kinase-like_dom_sf"/>
</dbReference>
<dbReference type="GO" id="GO:1900150">
    <property type="term" value="P:regulation of defense response to fungus"/>
    <property type="evidence" value="ECO:0007669"/>
    <property type="project" value="EnsemblPlants"/>
</dbReference>
<evidence type="ECO:0000256" key="7">
    <source>
        <dbReference type="ARBA" id="ARBA00047559"/>
    </source>
</evidence>
<dbReference type="InterPro" id="IPR017441">
    <property type="entry name" value="Protein_kinase_ATP_BS"/>
</dbReference>
<gene>
    <name evidence="12" type="ORF">AMTR_s00169p00045660</name>
</gene>
<evidence type="ECO:0000256" key="1">
    <source>
        <dbReference type="ARBA" id="ARBA00006529"/>
    </source>
</evidence>
<evidence type="ECO:0000313" key="12">
    <source>
        <dbReference type="EMBL" id="ERN10133.1"/>
    </source>
</evidence>
<comment type="catalytic activity">
    <reaction evidence="8">
        <text>L-seryl-[protein] + ATP = O-phospho-L-seryl-[protein] + ADP + H(+)</text>
        <dbReference type="Rhea" id="RHEA:17989"/>
        <dbReference type="Rhea" id="RHEA-COMP:9863"/>
        <dbReference type="Rhea" id="RHEA-COMP:11604"/>
        <dbReference type="ChEBI" id="CHEBI:15378"/>
        <dbReference type="ChEBI" id="CHEBI:29999"/>
        <dbReference type="ChEBI" id="CHEBI:30616"/>
        <dbReference type="ChEBI" id="CHEBI:83421"/>
        <dbReference type="ChEBI" id="CHEBI:456216"/>
        <dbReference type="EC" id="2.7.11.25"/>
    </reaction>
</comment>
<dbReference type="Gramene" id="ERN10133">
    <property type="protein sequence ID" value="ERN10133"/>
    <property type="gene ID" value="AMTR_s00169p00045660"/>
</dbReference>
<dbReference type="GO" id="GO:0004709">
    <property type="term" value="F:MAP kinase kinase kinase activity"/>
    <property type="evidence" value="ECO:0000318"/>
    <property type="project" value="GO_Central"/>
</dbReference>
<evidence type="ECO:0000256" key="6">
    <source>
        <dbReference type="ARBA" id="ARBA00022840"/>
    </source>
</evidence>
<evidence type="ECO:0000256" key="9">
    <source>
        <dbReference type="PROSITE-ProRule" id="PRU10141"/>
    </source>
</evidence>
<keyword evidence="6 9" id="KW-0067">ATP-binding</keyword>
<keyword evidence="3" id="KW-0808">Transferase</keyword>
<feature type="compositionally biased region" description="Low complexity" evidence="10">
    <location>
        <begin position="1"/>
        <end position="29"/>
    </location>
</feature>
<evidence type="ECO:0000256" key="10">
    <source>
        <dbReference type="SAM" id="MobiDB-lite"/>
    </source>
</evidence>
<dbReference type="GO" id="GO:0005524">
    <property type="term" value="F:ATP binding"/>
    <property type="evidence" value="ECO:0007669"/>
    <property type="project" value="UniProtKB-UniRule"/>
</dbReference>
<organism evidence="12 13">
    <name type="scientific">Amborella trichopoda</name>
    <dbReference type="NCBI Taxonomy" id="13333"/>
    <lineage>
        <taxon>Eukaryota</taxon>
        <taxon>Viridiplantae</taxon>
        <taxon>Streptophyta</taxon>
        <taxon>Embryophyta</taxon>
        <taxon>Tracheophyta</taxon>
        <taxon>Spermatophyta</taxon>
        <taxon>Magnoliopsida</taxon>
        <taxon>Amborellales</taxon>
        <taxon>Amborellaceae</taxon>
        <taxon>Amborella</taxon>
    </lineage>
</organism>
<feature type="compositionally biased region" description="Low complexity" evidence="10">
    <location>
        <begin position="73"/>
        <end position="85"/>
    </location>
</feature>
<dbReference type="PANTHER" id="PTHR48016">
    <property type="entry name" value="MAP KINASE KINASE KINASE SSK2-RELATED-RELATED"/>
    <property type="match status" value="1"/>
</dbReference>
<dbReference type="PROSITE" id="PS00107">
    <property type="entry name" value="PROTEIN_KINASE_ATP"/>
    <property type="match status" value="1"/>
</dbReference>
<dbReference type="OMA" id="AMKEVCI"/>
<dbReference type="Pfam" id="PF00069">
    <property type="entry name" value="Pkinase"/>
    <property type="match status" value="1"/>
</dbReference>
<dbReference type="PROSITE" id="PS50011">
    <property type="entry name" value="PROTEIN_KINASE_DOM"/>
    <property type="match status" value="1"/>
</dbReference>
<dbReference type="HOGENOM" id="CLU_000288_124_2_1"/>
<evidence type="ECO:0000256" key="4">
    <source>
        <dbReference type="ARBA" id="ARBA00022741"/>
    </source>
</evidence>
<keyword evidence="13" id="KW-1185">Reference proteome</keyword>
<feature type="region of interest" description="Disordered" evidence="10">
    <location>
        <begin position="46"/>
        <end position="89"/>
    </location>
</feature>
<dbReference type="GO" id="GO:2000071">
    <property type="term" value="P:regulation of defense response by callose deposition"/>
    <property type="evidence" value="ECO:0007669"/>
    <property type="project" value="EnsemblPlants"/>
</dbReference>
<feature type="domain" description="Protein kinase" evidence="11">
    <location>
        <begin position="341"/>
        <end position="597"/>
    </location>
</feature>
<dbReference type="GO" id="GO:1900424">
    <property type="term" value="P:regulation of defense response to bacterium"/>
    <property type="evidence" value="ECO:0007669"/>
    <property type="project" value="EnsemblPlants"/>
</dbReference>
<dbReference type="GO" id="GO:0002221">
    <property type="term" value="P:pattern recognition receptor signaling pathway"/>
    <property type="evidence" value="ECO:0007669"/>
    <property type="project" value="EnsemblPlants"/>
</dbReference>
<dbReference type="eggNOG" id="KOG0198">
    <property type="taxonomic scope" value="Eukaryota"/>
</dbReference>
<name>W1PPZ7_AMBTC</name>
<protein>
    <recommendedName>
        <fullName evidence="2">mitogen-activated protein kinase kinase kinase</fullName>
        <ecNumber evidence="2">2.7.11.25</ecNumber>
    </recommendedName>
</protein>
<evidence type="ECO:0000256" key="5">
    <source>
        <dbReference type="ARBA" id="ARBA00022777"/>
    </source>
</evidence>
<dbReference type="GO" id="GO:0000165">
    <property type="term" value="P:MAPK cascade"/>
    <property type="evidence" value="ECO:0000318"/>
    <property type="project" value="GO_Central"/>
</dbReference>
<dbReference type="SUPFAM" id="SSF56112">
    <property type="entry name" value="Protein kinase-like (PK-like)"/>
    <property type="match status" value="1"/>
</dbReference>
<dbReference type="EMBL" id="KI392972">
    <property type="protein sequence ID" value="ERN10133.1"/>
    <property type="molecule type" value="Genomic_DNA"/>
</dbReference>
<dbReference type="STRING" id="13333.W1PPZ7"/>
<dbReference type="InterPro" id="IPR050538">
    <property type="entry name" value="MAP_kinase_kinase_kinase"/>
</dbReference>
<evidence type="ECO:0000256" key="8">
    <source>
        <dbReference type="ARBA" id="ARBA00048329"/>
    </source>
</evidence>
<dbReference type="GO" id="GO:0050832">
    <property type="term" value="P:defense response to fungus"/>
    <property type="evidence" value="ECO:0007669"/>
    <property type="project" value="EnsemblPlants"/>
</dbReference>
<dbReference type="AlphaFoldDB" id="W1PPZ7"/>